<dbReference type="GO" id="GO:0043365">
    <property type="term" value="F:[formate-C-acetyltransferase]-activating enzyme activity"/>
    <property type="evidence" value="ECO:0007669"/>
    <property type="project" value="InterPro"/>
</dbReference>
<dbReference type="SFLD" id="SFLDG01063">
    <property type="entry name" value="activating_enzymes__group_1"/>
    <property type="match status" value="1"/>
</dbReference>
<proteinExistence type="predicted"/>
<comment type="caution">
    <text evidence="8">The sequence shown here is derived from an EMBL/GenBank/DDBJ whole genome shotgun (WGS) entry which is preliminary data.</text>
</comment>
<dbReference type="Pfam" id="PF13353">
    <property type="entry name" value="Fer4_12"/>
    <property type="match status" value="1"/>
</dbReference>
<dbReference type="SUPFAM" id="SSF102114">
    <property type="entry name" value="Radical SAM enzymes"/>
    <property type="match status" value="1"/>
</dbReference>
<keyword evidence="9" id="KW-1185">Reference proteome</keyword>
<dbReference type="PANTHER" id="PTHR30352:SF2">
    <property type="entry name" value="ANAEROBIC RIBONUCLEOSIDE-TRIPHOSPHATE REDUCTASE-ACTIVATING PROTEIN"/>
    <property type="match status" value="1"/>
</dbReference>
<evidence type="ECO:0000256" key="5">
    <source>
        <dbReference type="ARBA" id="ARBA00023004"/>
    </source>
</evidence>
<keyword evidence="5" id="KW-0408">Iron</keyword>
<dbReference type="InterPro" id="IPR012837">
    <property type="entry name" value="NrdG"/>
</dbReference>
<keyword evidence="4" id="KW-0479">Metal-binding</keyword>
<dbReference type="SFLD" id="SFLDS00029">
    <property type="entry name" value="Radical_SAM"/>
    <property type="match status" value="1"/>
</dbReference>
<dbReference type="InterPro" id="IPR007197">
    <property type="entry name" value="rSAM"/>
</dbReference>
<dbReference type="SFLD" id="SFLDG01066">
    <property type="entry name" value="organic_radical-activating_enz"/>
    <property type="match status" value="1"/>
</dbReference>
<evidence type="ECO:0000256" key="7">
    <source>
        <dbReference type="SAM" id="MobiDB-lite"/>
    </source>
</evidence>
<gene>
    <name evidence="8" type="primary">nrdG</name>
    <name evidence="8" type="ORF">LCB40_15710</name>
</gene>
<comment type="cofactor">
    <cofactor evidence="1">
        <name>[4Fe-4S] cluster</name>
        <dbReference type="ChEBI" id="CHEBI:49883"/>
    </cofactor>
</comment>
<accession>A0A916VI18</accession>
<organism evidence="8 9">
    <name type="scientific">Lactobacillus corticis</name>
    <dbReference type="NCBI Taxonomy" id="2201249"/>
    <lineage>
        <taxon>Bacteria</taxon>
        <taxon>Bacillati</taxon>
        <taxon>Bacillota</taxon>
        <taxon>Bacilli</taxon>
        <taxon>Lactobacillales</taxon>
        <taxon>Lactobacillaceae</taxon>
        <taxon>Lactobacillus</taxon>
    </lineage>
</organism>
<dbReference type="GO" id="GO:0004748">
    <property type="term" value="F:ribonucleoside-diphosphate reductase activity, thioredoxin disulfide as acceptor"/>
    <property type="evidence" value="ECO:0007669"/>
    <property type="project" value="TreeGrafter"/>
</dbReference>
<evidence type="ECO:0000256" key="4">
    <source>
        <dbReference type="ARBA" id="ARBA00022723"/>
    </source>
</evidence>
<evidence type="ECO:0000313" key="8">
    <source>
        <dbReference type="EMBL" id="GFZ27691.1"/>
    </source>
</evidence>
<reference evidence="8" key="1">
    <citation type="submission" date="2020-08" db="EMBL/GenBank/DDBJ databases">
        <title>Taxonomic study for Lactobacillus species isolated from hardwood bark.</title>
        <authorList>
            <person name="Tohno M."/>
            <person name="Tanizawa Y."/>
        </authorList>
    </citation>
    <scope>NUCLEOTIDE SEQUENCE</scope>
    <source>
        <strain evidence="8">B40</strain>
    </source>
</reference>
<dbReference type="GO" id="GO:0046872">
    <property type="term" value="F:metal ion binding"/>
    <property type="evidence" value="ECO:0007669"/>
    <property type="project" value="UniProtKB-KW"/>
</dbReference>
<keyword evidence="2" id="KW-0004">4Fe-4S</keyword>
<evidence type="ECO:0000256" key="3">
    <source>
        <dbReference type="ARBA" id="ARBA00022691"/>
    </source>
</evidence>
<dbReference type="NCBIfam" id="TIGR02491">
    <property type="entry name" value="NrdG"/>
    <property type="match status" value="1"/>
</dbReference>
<dbReference type="PANTHER" id="PTHR30352">
    <property type="entry name" value="PYRUVATE FORMATE-LYASE-ACTIVATING ENZYME"/>
    <property type="match status" value="1"/>
</dbReference>
<sequence>MPSRDENNQEGPDVRGNLIKINVGGESIFVNPNEYKPKVAKKPKAKSQTVRMPKNPKPGEWKSEDYSLHKIADYKPFNFVDGEGVRCSLYVSGCLFDCPGCYNLAAQNFNYGKPYTQELEDQIIADLSQDYVQGLTLLGGEPFLNTWVCLKLINRVRKEFGHKKDIWSWSGYTWDELLQETPDKVEMLKKIDILVDGRFLEAEKDLTLQFRGSSNQRIIDVPKSLAAGKPVIWDKLVR</sequence>
<dbReference type="RefSeq" id="WP_212781371.1">
    <property type="nucleotide sequence ID" value="NZ_BMAY01000016.1"/>
</dbReference>
<dbReference type="InterPro" id="IPR013785">
    <property type="entry name" value="Aldolase_TIM"/>
</dbReference>
<dbReference type="Gene3D" id="3.20.20.70">
    <property type="entry name" value="Aldolase class I"/>
    <property type="match status" value="1"/>
</dbReference>
<evidence type="ECO:0000256" key="6">
    <source>
        <dbReference type="ARBA" id="ARBA00023014"/>
    </source>
</evidence>
<dbReference type="EMBL" id="BMAY01000016">
    <property type="protein sequence ID" value="GFZ27691.1"/>
    <property type="molecule type" value="Genomic_DNA"/>
</dbReference>
<dbReference type="GO" id="GO:0051539">
    <property type="term" value="F:4 iron, 4 sulfur cluster binding"/>
    <property type="evidence" value="ECO:0007669"/>
    <property type="project" value="UniProtKB-KW"/>
</dbReference>
<keyword evidence="3" id="KW-0949">S-adenosyl-L-methionine</keyword>
<protein>
    <submittedName>
        <fullName evidence="8">Anaerobic ribonucleoside-triphosphate reductase activating protein</fullName>
    </submittedName>
</protein>
<dbReference type="Proteomes" id="UP000677218">
    <property type="component" value="Unassembled WGS sequence"/>
</dbReference>
<evidence type="ECO:0000313" key="9">
    <source>
        <dbReference type="Proteomes" id="UP000677218"/>
    </source>
</evidence>
<dbReference type="SFLD" id="SFLDF00299">
    <property type="entry name" value="anaerobic_ribonucleoside-triph"/>
    <property type="match status" value="1"/>
</dbReference>
<feature type="region of interest" description="Disordered" evidence="7">
    <location>
        <begin position="37"/>
        <end position="61"/>
    </location>
</feature>
<dbReference type="AlphaFoldDB" id="A0A916VI18"/>
<keyword evidence="6" id="KW-0411">Iron-sulfur</keyword>
<dbReference type="InterPro" id="IPR034457">
    <property type="entry name" value="Organic_radical-activating"/>
</dbReference>
<dbReference type="InterPro" id="IPR058240">
    <property type="entry name" value="rSAM_sf"/>
</dbReference>
<evidence type="ECO:0000256" key="2">
    <source>
        <dbReference type="ARBA" id="ARBA00022485"/>
    </source>
</evidence>
<evidence type="ECO:0000256" key="1">
    <source>
        <dbReference type="ARBA" id="ARBA00001966"/>
    </source>
</evidence>
<name>A0A916VI18_9LACO</name>